<dbReference type="GO" id="GO:0000155">
    <property type="term" value="F:phosphorelay sensor kinase activity"/>
    <property type="evidence" value="ECO:0007669"/>
    <property type="project" value="TreeGrafter"/>
</dbReference>
<keyword evidence="2" id="KW-0732">Signal</keyword>
<reference evidence="3 4" key="1">
    <citation type="journal article" date="2014" name="Genome Announc.">
        <title>Draft Genome Sequence of Bacteroides reticulotermitis Strain JCM 10512T, Isolated from the Gut of a Termite.</title>
        <authorList>
            <person name="Yuki M."/>
            <person name="Oshima K."/>
            <person name="Suda W."/>
            <person name="Sakamoto M."/>
            <person name="Iida T."/>
            <person name="Hattori M."/>
            <person name="Ohkuma M."/>
        </authorList>
    </citation>
    <scope>NUCLEOTIDE SEQUENCE [LARGE SCALE GENOMIC DNA]</scope>
    <source>
        <strain evidence="3 4">JCM 10512</strain>
    </source>
</reference>
<dbReference type="Gene3D" id="2.130.10.10">
    <property type="entry name" value="YVTN repeat-like/Quinoprotein amine dehydrogenase"/>
    <property type="match status" value="1"/>
</dbReference>
<evidence type="ECO:0000256" key="1">
    <source>
        <dbReference type="ARBA" id="ARBA00022553"/>
    </source>
</evidence>
<proteinExistence type="predicted"/>
<evidence type="ECO:0000313" key="3">
    <source>
        <dbReference type="EMBL" id="GAE83885.1"/>
    </source>
</evidence>
<keyword evidence="1" id="KW-0597">Phosphoprotein</keyword>
<evidence type="ECO:0000256" key="2">
    <source>
        <dbReference type="SAM" id="SignalP"/>
    </source>
</evidence>
<evidence type="ECO:0000313" key="4">
    <source>
        <dbReference type="Proteomes" id="UP000019131"/>
    </source>
</evidence>
<dbReference type="STRING" id="1445607.JCM10512_2187"/>
<protein>
    <submittedName>
        <fullName evidence="3">DNA-binding response regulator</fullName>
    </submittedName>
</protein>
<dbReference type="PANTHER" id="PTHR43547:SF2">
    <property type="entry name" value="HYBRID SIGNAL TRANSDUCTION HISTIDINE KINASE C"/>
    <property type="match status" value="1"/>
</dbReference>
<dbReference type="PANTHER" id="PTHR43547">
    <property type="entry name" value="TWO-COMPONENT HISTIDINE KINASE"/>
    <property type="match status" value="1"/>
</dbReference>
<comment type="caution">
    <text evidence="3">The sequence shown here is derived from an EMBL/GenBank/DDBJ whole genome shotgun (WGS) entry which is preliminary data.</text>
</comment>
<dbReference type="SUPFAM" id="SSF63829">
    <property type="entry name" value="Calcium-dependent phosphotriesterase"/>
    <property type="match status" value="1"/>
</dbReference>
<dbReference type="EMBL" id="BAIV01000012">
    <property type="protein sequence ID" value="GAE83885.1"/>
    <property type="molecule type" value="Genomic_DNA"/>
</dbReference>
<dbReference type="InterPro" id="IPR015943">
    <property type="entry name" value="WD40/YVTN_repeat-like_dom_sf"/>
</dbReference>
<dbReference type="AlphaFoldDB" id="W4URQ8"/>
<feature type="signal peptide" evidence="2">
    <location>
        <begin position="1"/>
        <end position="20"/>
    </location>
</feature>
<name>W4URQ8_9BACE</name>
<organism evidence="3 4">
    <name type="scientific">Bacteroides reticulotermitis JCM 10512</name>
    <dbReference type="NCBI Taxonomy" id="1445607"/>
    <lineage>
        <taxon>Bacteria</taxon>
        <taxon>Pseudomonadati</taxon>
        <taxon>Bacteroidota</taxon>
        <taxon>Bacteroidia</taxon>
        <taxon>Bacteroidales</taxon>
        <taxon>Bacteroidaceae</taxon>
        <taxon>Bacteroides</taxon>
    </lineage>
</organism>
<feature type="chain" id="PRO_5004850221" evidence="2">
    <location>
        <begin position="21"/>
        <end position="228"/>
    </location>
</feature>
<sequence>MKRILYTIIFLWVAVTYTHAQQHCFFTHYSTEDGLSQNTVMSILQDHKDNLWFATWDGINRFDGYTFKVYKARQGNYISLANNRVDRLYEDCNGFLWLMTYDNRVHRFDPRTETFEQVPKAGDKGSYLNIHRVEVLANGTVWLFTENDGAIRVTISEQGSRFSCDIYSAESGLFPALYVNRVYLDKAGNEWLLTDNGLGMIPAGEKRAISYFVDTSEKAKGLKQAFYA</sequence>
<dbReference type="Proteomes" id="UP000019131">
    <property type="component" value="Unassembled WGS sequence"/>
</dbReference>
<dbReference type="GO" id="GO:0003677">
    <property type="term" value="F:DNA binding"/>
    <property type="evidence" value="ECO:0007669"/>
    <property type="project" value="UniProtKB-KW"/>
</dbReference>
<keyword evidence="4" id="KW-1185">Reference proteome</keyword>
<dbReference type="InterPro" id="IPR011110">
    <property type="entry name" value="Reg_prop"/>
</dbReference>
<accession>W4URQ8</accession>
<keyword evidence="3" id="KW-0238">DNA-binding</keyword>
<gene>
    <name evidence="3" type="ORF">JCM10512_2187</name>
</gene>
<dbReference type="Pfam" id="PF07494">
    <property type="entry name" value="Reg_prop"/>
    <property type="match status" value="1"/>
</dbReference>